<organism evidence="2 3">
    <name type="scientific">Podospora fimiseda</name>
    <dbReference type="NCBI Taxonomy" id="252190"/>
    <lineage>
        <taxon>Eukaryota</taxon>
        <taxon>Fungi</taxon>
        <taxon>Dikarya</taxon>
        <taxon>Ascomycota</taxon>
        <taxon>Pezizomycotina</taxon>
        <taxon>Sordariomycetes</taxon>
        <taxon>Sordariomycetidae</taxon>
        <taxon>Sordariales</taxon>
        <taxon>Podosporaceae</taxon>
        <taxon>Podospora</taxon>
    </lineage>
</organism>
<dbReference type="AlphaFoldDB" id="A0AAN7BLS1"/>
<dbReference type="PANTHER" id="PTHR35896">
    <property type="entry name" value="IG-LIKE DOMAIN-CONTAINING PROTEIN"/>
    <property type="match status" value="1"/>
</dbReference>
<protein>
    <submittedName>
        <fullName evidence="2">Uncharacterized protein</fullName>
    </submittedName>
</protein>
<name>A0AAN7BLS1_9PEZI</name>
<evidence type="ECO:0000256" key="1">
    <source>
        <dbReference type="SAM" id="MobiDB-lite"/>
    </source>
</evidence>
<gene>
    <name evidence="2" type="ORF">QBC38DRAFT_546632</name>
</gene>
<sequence>MQGAGRCKTCRSPNISSIPRKSSGTFPFPRIFFPFFFLSRIPKIFRVHFSCLCHVSTTSETMDSSSTPFLPQTQPTPDSDFVSSSSSHSNYEDDDDTIKTLEKHPIPTKPHPRHTLLRLTIHLFAIWGLFSLLNQIYNLLLSNPKPIPQSPDVYHPSTLPPSLSPICYCGTNPTEALTLYNCTYDTLSTAWLPPHCRDEHLTLEFDRSGPGPNGSWPYFADSEGNVSLSIKEISLLGGTNKKFWAERRWHVVHCLFYWQKLWRMRNTGKVMEERFDSYDHIKHCVRLILNPVPEGRVLIEVPVKMNSSEDVGGGVEGGKHEHHHGVGVRDEVAVRCFGL</sequence>
<evidence type="ECO:0000313" key="3">
    <source>
        <dbReference type="Proteomes" id="UP001301958"/>
    </source>
</evidence>
<dbReference type="PANTHER" id="PTHR35896:SF3">
    <property type="entry name" value="MAJOR FACILITATOR SUPERFAMILY TRANSPORTER"/>
    <property type="match status" value="1"/>
</dbReference>
<dbReference type="EMBL" id="MU865362">
    <property type="protein sequence ID" value="KAK4225627.1"/>
    <property type="molecule type" value="Genomic_DNA"/>
</dbReference>
<reference evidence="2" key="2">
    <citation type="submission" date="2023-05" db="EMBL/GenBank/DDBJ databases">
        <authorList>
            <consortium name="Lawrence Berkeley National Laboratory"/>
            <person name="Steindorff A."/>
            <person name="Hensen N."/>
            <person name="Bonometti L."/>
            <person name="Westerberg I."/>
            <person name="Brannstrom I.O."/>
            <person name="Guillou S."/>
            <person name="Cros-Aarteil S."/>
            <person name="Calhoun S."/>
            <person name="Haridas S."/>
            <person name="Kuo A."/>
            <person name="Mondo S."/>
            <person name="Pangilinan J."/>
            <person name="Riley R."/>
            <person name="Labutti K."/>
            <person name="Andreopoulos B."/>
            <person name="Lipzen A."/>
            <person name="Chen C."/>
            <person name="Yanf M."/>
            <person name="Daum C."/>
            <person name="Ng V."/>
            <person name="Clum A."/>
            <person name="Ohm R."/>
            <person name="Martin F."/>
            <person name="Silar P."/>
            <person name="Natvig D."/>
            <person name="Lalanne C."/>
            <person name="Gautier V."/>
            <person name="Ament-Velasquez S.L."/>
            <person name="Kruys A."/>
            <person name="Hutchinson M.I."/>
            <person name="Powell A.J."/>
            <person name="Barry K."/>
            <person name="Miller A.N."/>
            <person name="Grigoriev I.V."/>
            <person name="Debuchy R."/>
            <person name="Gladieux P."/>
            <person name="Thoren M.H."/>
            <person name="Johannesson H."/>
        </authorList>
    </citation>
    <scope>NUCLEOTIDE SEQUENCE</scope>
    <source>
        <strain evidence="2">CBS 990.96</strain>
    </source>
</reference>
<feature type="compositionally biased region" description="Polar residues" evidence="1">
    <location>
        <begin position="68"/>
        <end position="77"/>
    </location>
</feature>
<evidence type="ECO:0000313" key="2">
    <source>
        <dbReference type="EMBL" id="KAK4225627.1"/>
    </source>
</evidence>
<accession>A0AAN7BLS1</accession>
<keyword evidence="3" id="KW-1185">Reference proteome</keyword>
<comment type="caution">
    <text evidence="2">The sequence shown here is derived from an EMBL/GenBank/DDBJ whole genome shotgun (WGS) entry which is preliminary data.</text>
</comment>
<proteinExistence type="predicted"/>
<feature type="compositionally biased region" description="Low complexity" evidence="1">
    <location>
        <begin position="78"/>
        <end position="89"/>
    </location>
</feature>
<dbReference type="InterPro" id="IPR053008">
    <property type="entry name" value="Phomopsin_biosynth_assoc"/>
</dbReference>
<dbReference type="Proteomes" id="UP001301958">
    <property type="component" value="Unassembled WGS sequence"/>
</dbReference>
<feature type="region of interest" description="Disordered" evidence="1">
    <location>
        <begin position="59"/>
        <end position="95"/>
    </location>
</feature>
<reference evidence="2" key="1">
    <citation type="journal article" date="2023" name="Mol. Phylogenet. Evol.">
        <title>Genome-scale phylogeny and comparative genomics of the fungal order Sordariales.</title>
        <authorList>
            <person name="Hensen N."/>
            <person name="Bonometti L."/>
            <person name="Westerberg I."/>
            <person name="Brannstrom I.O."/>
            <person name="Guillou S."/>
            <person name="Cros-Aarteil S."/>
            <person name="Calhoun S."/>
            <person name="Haridas S."/>
            <person name="Kuo A."/>
            <person name="Mondo S."/>
            <person name="Pangilinan J."/>
            <person name="Riley R."/>
            <person name="LaButti K."/>
            <person name="Andreopoulos B."/>
            <person name="Lipzen A."/>
            <person name="Chen C."/>
            <person name="Yan M."/>
            <person name="Daum C."/>
            <person name="Ng V."/>
            <person name="Clum A."/>
            <person name="Steindorff A."/>
            <person name="Ohm R.A."/>
            <person name="Martin F."/>
            <person name="Silar P."/>
            <person name="Natvig D.O."/>
            <person name="Lalanne C."/>
            <person name="Gautier V."/>
            <person name="Ament-Velasquez S.L."/>
            <person name="Kruys A."/>
            <person name="Hutchinson M.I."/>
            <person name="Powell A.J."/>
            <person name="Barry K."/>
            <person name="Miller A.N."/>
            <person name="Grigoriev I.V."/>
            <person name="Debuchy R."/>
            <person name="Gladieux P."/>
            <person name="Hiltunen Thoren M."/>
            <person name="Johannesson H."/>
        </authorList>
    </citation>
    <scope>NUCLEOTIDE SEQUENCE</scope>
    <source>
        <strain evidence="2">CBS 990.96</strain>
    </source>
</reference>